<dbReference type="EMBL" id="FOJG01000002">
    <property type="protein sequence ID" value="SEW52356.1"/>
    <property type="molecule type" value="Genomic_DNA"/>
</dbReference>
<gene>
    <name evidence="1" type="ORF">SAMN04488122_4781</name>
</gene>
<evidence type="ECO:0000313" key="2">
    <source>
        <dbReference type="Proteomes" id="UP000199310"/>
    </source>
</evidence>
<dbReference type="RefSeq" id="WP_089898721.1">
    <property type="nucleotide sequence ID" value="NZ_FOJG01000002.1"/>
</dbReference>
<dbReference type="AlphaFoldDB" id="A0A1I0S8G7"/>
<organism evidence="1 2">
    <name type="scientific">Chitinophaga arvensicola</name>
    <dbReference type="NCBI Taxonomy" id="29529"/>
    <lineage>
        <taxon>Bacteria</taxon>
        <taxon>Pseudomonadati</taxon>
        <taxon>Bacteroidota</taxon>
        <taxon>Chitinophagia</taxon>
        <taxon>Chitinophagales</taxon>
        <taxon>Chitinophagaceae</taxon>
        <taxon>Chitinophaga</taxon>
    </lineage>
</organism>
<protein>
    <submittedName>
        <fullName evidence="1">Uncharacterized protein</fullName>
    </submittedName>
</protein>
<evidence type="ECO:0000313" key="1">
    <source>
        <dbReference type="EMBL" id="SEW52356.1"/>
    </source>
</evidence>
<name>A0A1I0S8G7_9BACT</name>
<dbReference type="OrthoDB" id="665151at2"/>
<keyword evidence="2" id="KW-1185">Reference proteome</keyword>
<proteinExistence type="predicted"/>
<dbReference type="Proteomes" id="UP000199310">
    <property type="component" value="Unassembled WGS sequence"/>
</dbReference>
<sequence length="206" mass="23646">MFNLFKRSKVEDWEKQMLLNIFSDLSSDLSYLKSQIKDGILKSVSFNTKVIPNYVGFRYNPEVIGKYRDENKKSYILKGAKVYDKLSRSYLDVDIYVLAGTVAGYATLVSSNVNLDVSNYKVSDLSCIPFGANDYDRISHLLSKEARKKINPDNVYEVELDGEKYFHVKELPDGDFIGIDLNGKVYKFSHDPYEICEINKALEFVL</sequence>
<accession>A0A1I0S8G7</accession>
<reference evidence="2" key="1">
    <citation type="submission" date="2016-10" db="EMBL/GenBank/DDBJ databases">
        <authorList>
            <person name="Varghese N."/>
            <person name="Submissions S."/>
        </authorList>
    </citation>
    <scope>NUCLEOTIDE SEQUENCE [LARGE SCALE GENOMIC DNA]</scope>
    <source>
        <strain evidence="2">DSM 3695</strain>
    </source>
</reference>